<dbReference type="InterPro" id="IPR001509">
    <property type="entry name" value="Epimerase_deHydtase"/>
</dbReference>
<keyword evidence="3" id="KW-1185">Reference proteome</keyword>
<protein>
    <submittedName>
        <fullName evidence="2">Saccharopine dehydrogenase</fullName>
    </submittedName>
</protein>
<organism evidence="2 3">
    <name type="scientific">Pantoea coffeiphila</name>
    <dbReference type="NCBI Taxonomy" id="1465635"/>
    <lineage>
        <taxon>Bacteria</taxon>
        <taxon>Pseudomonadati</taxon>
        <taxon>Pseudomonadota</taxon>
        <taxon>Gammaproteobacteria</taxon>
        <taxon>Enterobacterales</taxon>
        <taxon>Erwiniaceae</taxon>
        <taxon>Pantoea</taxon>
    </lineage>
</organism>
<dbReference type="EMBL" id="PDET01000006">
    <property type="protein sequence ID" value="PRD15395.1"/>
    <property type="molecule type" value="Genomic_DNA"/>
</dbReference>
<dbReference type="Proteomes" id="UP000239181">
    <property type="component" value="Unassembled WGS sequence"/>
</dbReference>
<reference evidence="2 3" key="1">
    <citation type="submission" date="2017-10" db="EMBL/GenBank/DDBJ databases">
        <title>Draft genome of two endophytic bacteria isolated from 'guarana' Paullinia cupana (Mart.) Ducke.</title>
        <authorList>
            <person name="Siqueira K.A."/>
            <person name="Liotti R.G."/>
            <person name="Mendes T.A."/>
            <person name="Soares M.A."/>
        </authorList>
    </citation>
    <scope>NUCLEOTIDE SEQUENCE [LARGE SCALE GENOMIC DNA]</scope>
    <source>
        <strain evidence="2 3">342</strain>
    </source>
</reference>
<dbReference type="RefSeq" id="WP_105592655.1">
    <property type="nucleotide sequence ID" value="NZ_PDET01000006.1"/>
</dbReference>
<gene>
    <name evidence="2" type="ORF">CQW29_10315</name>
</gene>
<dbReference type="PANTHER" id="PTHR43781:SF1">
    <property type="entry name" value="SACCHAROPINE DEHYDROGENASE"/>
    <property type="match status" value="1"/>
</dbReference>
<comment type="caution">
    <text evidence="2">The sequence shown here is derived from an EMBL/GenBank/DDBJ whole genome shotgun (WGS) entry which is preliminary data.</text>
</comment>
<dbReference type="Pfam" id="PF01370">
    <property type="entry name" value="Epimerase"/>
    <property type="match status" value="1"/>
</dbReference>
<sequence length="355" mass="37607">MKHIIVTGGRGEVGRAAVALLRSLDYRVTVVGRSPGGLEADYRQCDIFDAQALADVCRGADLVLNAAGPSSLIGARVAQAALLAGADYVDVAGDPPLWREIAQDGRLQHALAQRACVLGAGLTPGLAAMLPRYALARLAHVSHITLYGGGIERFTAVSAADFIASLNPYQEQGRAGTVIANGEMQRASAQQRVKIPTAARPFDALPFLSFELEQLAGEFGLGNLAAYSLVADAQMLLACQQQDEAQAELVRLSTELAAAEGEQQHFWLQARGTQAGQPVNLELRLRFANSYRLTGSVAALAADALLRQPAGGLKWLPQVLTAEPLLNALHARGLLAQFTSSVLPAEQPQFTEGEL</sequence>
<accession>A0A2S9IC82</accession>
<proteinExistence type="predicted"/>
<dbReference type="InterPro" id="IPR036291">
    <property type="entry name" value="NAD(P)-bd_dom_sf"/>
</dbReference>
<dbReference type="OrthoDB" id="8477818at2"/>
<dbReference type="SUPFAM" id="SSF51735">
    <property type="entry name" value="NAD(P)-binding Rossmann-fold domains"/>
    <property type="match status" value="1"/>
</dbReference>
<name>A0A2S9IC82_9GAMM</name>
<dbReference type="PANTHER" id="PTHR43781">
    <property type="entry name" value="SACCHAROPINE DEHYDROGENASE"/>
    <property type="match status" value="1"/>
</dbReference>
<evidence type="ECO:0000259" key="1">
    <source>
        <dbReference type="Pfam" id="PF01370"/>
    </source>
</evidence>
<feature type="domain" description="NAD-dependent epimerase/dehydratase" evidence="1">
    <location>
        <begin position="4"/>
        <end position="83"/>
    </location>
</feature>
<evidence type="ECO:0000313" key="2">
    <source>
        <dbReference type="EMBL" id="PRD15395.1"/>
    </source>
</evidence>
<dbReference type="Gene3D" id="3.40.50.720">
    <property type="entry name" value="NAD(P)-binding Rossmann-like Domain"/>
    <property type="match status" value="1"/>
</dbReference>
<evidence type="ECO:0000313" key="3">
    <source>
        <dbReference type="Proteomes" id="UP000239181"/>
    </source>
</evidence>
<dbReference type="AlphaFoldDB" id="A0A2S9IC82"/>